<reference evidence="1 2" key="2">
    <citation type="submission" date="2018-11" db="EMBL/GenBank/DDBJ databases">
        <authorList>
            <consortium name="Pathogen Informatics"/>
        </authorList>
    </citation>
    <scope>NUCLEOTIDE SEQUENCE [LARGE SCALE GENOMIC DNA]</scope>
</reference>
<dbReference type="Pfam" id="PF10167">
    <property type="entry name" value="BORCS8"/>
    <property type="match status" value="1"/>
</dbReference>
<evidence type="ECO:0000313" key="1">
    <source>
        <dbReference type="EMBL" id="VDK43663.1"/>
    </source>
</evidence>
<reference evidence="3" key="1">
    <citation type="submission" date="2017-02" db="UniProtKB">
        <authorList>
            <consortium name="WormBaseParasite"/>
        </authorList>
    </citation>
    <scope>IDENTIFICATION</scope>
</reference>
<accession>A0A0M3JT90</accession>
<protein>
    <submittedName>
        <fullName evidence="3">Protein MEF2BNB homolog (inferred by orthology to a C. elegans protein)</fullName>
    </submittedName>
</protein>
<proteinExistence type="predicted"/>
<dbReference type="Proteomes" id="UP000267096">
    <property type="component" value="Unassembled WGS sequence"/>
</dbReference>
<dbReference type="WBParaSite" id="ASIM_0001123401-mRNA-1">
    <property type="protein sequence ID" value="ASIM_0001123401-mRNA-1"/>
    <property type="gene ID" value="ASIM_0001123401"/>
</dbReference>
<keyword evidence="2" id="KW-1185">Reference proteome</keyword>
<sequence>MLTKEHIGKSLPILVNRKYLMTEVNAGLQSACFDVDNALLAMESMKNAMPTFDSIQEMLRECVHYKQHLDRDAL</sequence>
<name>A0A0M3JT90_ANISI</name>
<dbReference type="EMBL" id="UYRR01031019">
    <property type="protein sequence ID" value="VDK43663.1"/>
    <property type="molecule type" value="Genomic_DNA"/>
</dbReference>
<gene>
    <name evidence="1" type="ORF">ASIM_LOCUS10792</name>
</gene>
<evidence type="ECO:0000313" key="2">
    <source>
        <dbReference type="Proteomes" id="UP000267096"/>
    </source>
</evidence>
<dbReference type="InterPro" id="IPR019320">
    <property type="entry name" value="BORCS8"/>
</dbReference>
<dbReference type="OrthoDB" id="10044187at2759"/>
<evidence type="ECO:0000313" key="3">
    <source>
        <dbReference type="WBParaSite" id="ASIM_0001123401-mRNA-1"/>
    </source>
</evidence>
<dbReference type="AlphaFoldDB" id="A0A0M3JT90"/>
<organism evidence="3">
    <name type="scientific">Anisakis simplex</name>
    <name type="common">Herring worm</name>
    <dbReference type="NCBI Taxonomy" id="6269"/>
    <lineage>
        <taxon>Eukaryota</taxon>
        <taxon>Metazoa</taxon>
        <taxon>Ecdysozoa</taxon>
        <taxon>Nematoda</taxon>
        <taxon>Chromadorea</taxon>
        <taxon>Rhabditida</taxon>
        <taxon>Spirurina</taxon>
        <taxon>Ascaridomorpha</taxon>
        <taxon>Ascaridoidea</taxon>
        <taxon>Anisakidae</taxon>
        <taxon>Anisakis</taxon>
        <taxon>Anisakis simplex complex</taxon>
    </lineage>
</organism>